<dbReference type="Pfam" id="PF22770">
    <property type="entry name" value="POP1_C"/>
    <property type="match status" value="1"/>
</dbReference>
<feature type="coiled-coil region" evidence="1">
    <location>
        <begin position="173"/>
        <end position="209"/>
    </location>
</feature>
<evidence type="ECO:0000256" key="2">
    <source>
        <dbReference type="SAM" id="MobiDB-lite"/>
    </source>
</evidence>
<dbReference type="PANTHER" id="PTHR21705:SF11">
    <property type="entry name" value="FHIP FAMILY PROTEIN CG3558"/>
    <property type="match status" value="1"/>
</dbReference>
<feature type="compositionally biased region" description="Basic and acidic residues" evidence="2">
    <location>
        <begin position="116"/>
        <end position="142"/>
    </location>
</feature>
<evidence type="ECO:0000256" key="1">
    <source>
        <dbReference type="SAM" id="Coils"/>
    </source>
</evidence>
<dbReference type="PANTHER" id="PTHR21705">
    <property type="entry name" value="RAI16 PROTEIN-RELATED"/>
    <property type="match status" value="1"/>
</dbReference>
<dbReference type="AlphaFoldDB" id="A0A0C2CJX9"/>
<accession>A0A0C2CJX9</accession>
<dbReference type="Proteomes" id="UP000054047">
    <property type="component" value="Unassembled WGS sequence"/>
</dbReference>
<feature type="domain" description="POP1 C-terminal" evidence="3">
    <location>
        <begin position="70"/>
        <end position="252"/>
    </location>
</feature>
<keyword evidence="1" id="KW-0175">Coiled coil</keyword>
<evidence type="ECO:0000259" key="3">
    <source>
        <dbReference type="Pfam" id="PF22770"/>
    </source>
</evidence>
<feature type="region of interest" description="Disordered" evidence="2">
    <location>
        <begin position="111"/>
        <end position="156"/>
    </location>
</feature>
<evidence type="ECO:0000313" key="5">
    <source>
        <dbReference type="Proteomes" id="UP000054047"/>
    </source>
</evidence>
<dbReference type="OrthoDB" id="6287422at2759"/>
<proteinExistence type="predicted"/>
<name>A0A0C2CJX9_9BILA</name>
<dbReference type="InterPro" id="IPR055079">
    <property type="entry name" value="POP1_C"/>
</dbReference>
<dbReference type="EMBL" id="KN735284">
    <property type="protein sequence ID" value="KIH56763.1"/>
    <property type="molecule type" value="Genomic_DNA"/>
</dbReference>
<dbReference type="InterPro" id="IPR019384">
    <property type="entry name" value="FHIP"/>
</dbReference>
<protein>
    <recommendedName>
        <fullName evidence="3">POP1 C-terminal domain-containing protein</fullName>
    </recommendedName>
</protein>
<evidence type="ECO:0000313" key="4">
    <source>
        <dbReference type="EMBL" id="KIH56763.1"/>
    </source>
</evidence>
<sequence length="489" mass="56584">MMVKVFLDSRLEEHCQRDVGRPIWRYFTDSGKYGLNRCIDVGITDALTGRLEMAWIIGIGKDVFEAHPGALVPVELQCVARGKPRRYGLVCLPTAEDISKVRNRYKNGPVIIMQPPRDEKEKGDPATMEVEKSNSKSDDIWKDTVSTDPSTREKPISLKDLFPDTKVVDGTLKRKLMNRKKRENAKRRRVNREERLREWNAEKEEKEKITYRESANRLITGRIVRGDFSFYTASGRALSYVPLCVLKDIRKAVPESWSVAYASDPTEWERKFDECWDVAEKILDKKECNPEHDITYNEARNLHSYSLGMTQLIAQLTRMCQLLMMEVNAQPEPAIGPILDRYFTQQIMERVLDWAIQVPDFLKPTCQLALIRVYELIVSESHTQNHCLLVHKPILNPLLRLFEWCERADGLRPNKLGHPSATEKHFVVLLNQNDVGQLARDALLLILSVSAKHEHIAEFVAYKVRLALFVCLYCYEFSLYDIFRVPFVQ</sequence>
<reference evidence="4 5" key="1">
    <citation type="submission" date="2013-12" db="EMBL/GenBank/DDBJ databases">
        <title>Draft genome of the parsitic nematode Ancylostoma duodenale.</title>
        <authorList>
            <person name="Mitreva M."/>
        </authorList>
    </citation>
    <scope>NUCLEOTIDE SEQUENCE [LARGE SCALE GENOMIC DNA]</scope>
    <source>
        <strain evidence="4 5">Zhejiang</strain>
    </source>
</reference>
<keyword evidence="5" id="KW-1185">Reference proteome</keyword>
<gene>
    <name evidence="4" type="ORF">ANCDUO_13053</name>
</gene>
<organism evidence="4 5">
    <name type="scientific">Ancylostoma duodenale</name>
    <dbReference type="NCBI Taxonomy" id="51022"/>
    <lineage>
        <taxon>Eukaryota</taxon>
        <taxon>Metazoa</taxon>
        <taxon>Ecdysozoa</taxon>
        <taxon>Nematoda</taxon>
        <taxon>Chromadorea</taxon>
        <taxon>Rhabditida</taxon>
        <taxon>Rhabditina</taxon>
        <taxon>Rhabditomorpha</taxon>
        <taxon>Strongyloidea</taxon>
        <taxon>Ancylostomatidae</taxon>
        <taxon>Ancylostomatinae</taxon>
        <taxon>Ancylostoma</taxon>
    </lineage>
</organism>